<evidence type="ECO:0000256" key="5">
    <source>
        <dbReference type="SAM" id="Phobius"/>
    </source>
</evidence>
<accession>A0A1G2CCB7</accession>
<reference evidence="7 8" key="1">
    <citation type="journal article" date="2016" name="Nat. Commun.">
        <title>Thousands of microbial genomes shed light on interconnected biogeochemical processes in an aquifer system.</title>
        <authorList>
            <person name="Anantharaman K."/>
            <person name="Brown C.T."/>
            <person name="Hug L.A."/>
            <person name="Sharon I."/>
            <person name="Castelle C.J."/>
            <person name="Probst A.J."/>
            <person name="Thomas B.C."/>
            <person name="Singh A."/>
            <person name="Wilkins M.J."/>
            <person name="Karaoz U."/>
            <person name="Brodie E.L."/>
            <person name="Williams K.H."/>
            <person name="Hubbard S.S."/>
            <person name="Banfield J.F."/>
        </authorList>
    </citation>
    <scope>NUCLEOTIDE SEQUENCE [LARGE SCALE GENOMIC DNA]</scope>
</reference>
<feature type="transmembrane region" description="Helical" evidence="5">
    <location>
        <begin position="201"/>
        <end position="220"/>
    </location>
</feature>
<feature type="transmembrane region" description="Helical" evidence="5">
    <location>
        <begin position="7"/>
        <end position="27"/>
    </location>
</feature>
<keyword evidence="4 5" id="KW-0472">Membrane</keyword>
<feature type="transmembrane region" description="Helical" evidence="5">
    <location>
        <begin position="477"/>
        <end position="495"/>
    </location>
</feature>
<keyword evidence="3 5" id="KW-1133">Transmembrane helix</keyword>
<dbReference type="PANTHER" id="PTHR37422:SF23">
    <property type="entry name" value="TEICHURONIC ACID BIOSYNTHESIS PROTEIN TUAE"/>
    <property type="match status" value="1"/>
</dbReference>
<dbReference type="InterPro" id="IPR051533">
    <property type="entry name" value="WaaL-like"/>
</dbReference>
<evidence type="ECO:0000313" key="7">
    <source>
        <dbReference type="EMBL" id="OGY99015.1"/>
    </source>
</evidence>
<protein>
    <recommendedName>
        <fullName evidence="6">O-antigen ligase-related domain-containing protein</fullName>
    </recommendedName>
</protein>
<dbReference type="InterPro" id="IPR007016">
    <property type="entry name" value="O-antigen_ligase-rel_domated"/>
</dbReference>
<feature type="transmembrane region" description="Helical" evidence="5">
    <location>
        <begin position="287"/>
        <end position="306"/>
    </location>
</feature>
<dbReference type="AlphaFoldDB" id="A0A1G2CCB7"/>
<dbReference type="InterPro" id="IPR011990">
    <property type="entry name" value="TPR-like_helical_dom_sf"/>
</dbReference>
<evidence type="ECO:0000256" key="4">
    <source>
        <dbReference type="ARBA" id="ARBA00023136"/>
    </source>
</evidence>
<feature type="transmembrane region" description="Helical" evidence="5">
    <location>
        <begin position="129"/>
        <end position="150"/>
    </location>
</feature>
<feature type="transmembrane region" description="Helical" evidence="5">
    <location>
        <begin position="69"/>
        <end position="88"/>
    </location>
</feature>
<dbReference type="STRING" id="1798650.A2945_04195"/>
<feature type="domain" description="O-antigen ligase-related" evidence="6">
    <location>
        <begin position="208"/>
        <end position="403"/>
    </location>
</feature>
<dbReference type="Gene3D" id="1.25.40.10">
    <property type="entry name" value="Tetratricopeptide repeat domain"/>
    <property type="match status" value="1"/>
</dbReference>
<dbReference type="GO" id="GO:0016020">
    <property type="term" value="C:membrane"/>
    <property type="evidence" value="ECO:0007669"/>
    <property type="project" value="UniProtKB-SubCell"/>
</dbReference>
<evidence type="ECO:0000313" key="8">
    <source>
        <dbReference type="Proteomes" id="UP000178880"/>
    </source>
</evidence>
<name>A0A1G2CCB7_9BACT</name>
<evidence type="ECO:0000259" key="6">
    <source>
        <dbReference type="Pfam" id="PF04932"/>
    </source>
</evidence>
<dbReference type="EMBL" id="MHLA01000025">
    <property type="protein sequence ID" value="OGY99015.1"/>
    <property type="molecule type" value="Genomic_DNA"/>
</dbReference>
<dbReference type="PANTHER" id="PTHR37422">
    <property type="entry name" value="TEICHURONIC ACID BIOSYNTHESIS PROTEIN TUAE"/>
    <property type="match status" value="1"/>
</dbReference>
<comment type="subcellular location">
    <subcellularLocation>
        <location evidence="1">Membrane</location>
        <topology evidence="1">Multi-pass membrane protein</topology>
    </subcellularLocation>
</comment>
<dbReference type="Pfam" id="PF04932">
    <property type="entry name" value="Wzy_C"/>
    <property type="match status" value="1"/>
</dbReference>
<feature type="transmembrane region" description="Helical" evidence="5">
    <location>
        <begin position="170"/>
        <end position="189"/>
    </location>
</feature>
<feature type="transmembrane region" description="Helical" evidence="5">
    <location>
        <begin position="390"/>
        <end position="410"/>
    </location>
</feature>
<dbReference type="Proteomes" id="UP000178880">
    <property type="component" value="Unassembled WGS sequence"/>
</dbReference>
<evidence type="ECO:0000256" key="1">
    <source>
        <dbReference type="ARBA" id="ARBA00004141"/>
    </source>
</evidence>
<gene>
    <name evidence="7" type="ORF">A2945_04195</name>
</gene>
<proteinExistence type="predicted"/>
<evidence type="ECO:0000256" key="2">
    <source>
        <dbReference type="ARBA" id="ARBA00022692"/>
    </source>
</evidence>
<feature type="transmembrane region" description="Helical" evidence="5">
    <location>
        <begin position="226"/>
        <end position="243"/>
    </location>
</feature>
<comment type="caution">
    <text evidence="7">The sequence shown here is derived from an EMBL/GenBank/DDBJ whole genome shotgun (WGS) entry which is preliminary data.</text>
</comment>
<evidence type="ECO:0000256" key="3">
    <source>
        <dbReference type="ARBA" id="ARBA00022989"/>
    </source>
</evidence>
<feature type="transmembrane region" description="Helical" evidence="5">
    <location>
        <begin position="39"/>
        <end position="57"/>
    </location>
</feature>
<organism evidence="7 8">
    <name type="scientific">Candidatus Liptonbacteria bacterium RIFCSPLOWO2_01_FULL_52_25</name>
    <dbReference type="NCBI Taxonomy" id="1798650"/>
    <lineage>
        <taxon>Bacteria</taxon>
        <taxon>Candidatus Liptoniibacteriota</taxon>
    </lineage>
</organism>
<feature type="transmembrane region" description="Helical" evidence="5">
    <location>
        <begin position="100"/>
        <end position="122"/>
    </location>
</feature>
<sequence length="776" mass="86755">MSSSKLLRVILFLVVATIVLAPLFFIRQGTFPFTISKTAFFQSLVEITFALWIVLAVRDSCYRPSKNSLLFALGAFIGALTVTSLAGADIERSFWSTYERAFGTVAILHCAAFALVVASVYRESLLKKLLSASVMTGTVVAGIAVIQLWVPTLLLNSGTTNRPGSTFDNPTFLAGYVLSNFFFAVYLFLEERRASHGRRMPHLLFFGAAAILNIVAVFITQTRGDILALGAGVFVLILLFAVCPPEGAFARFAGGATQAGGPARIAHAIACLRRQVAGRPGMLQKKAFYRGVAVLLVAGAALFWFTRSNPLWSNVPGLQRFSTISSEDASLQPRLIALRAAWRGFMERPFTGWGWENFNIVFNKHYDPRLLEANYQETRFDKPHNFFMEYLVAGGILLTLGFIALATFFVHEAWRLRDRLWGQFLIAAFAAYVVHGLFVFETIGPALLFYLMIGLVAGARAQEVIPKPHAEHVARVPAWAAGGAILVSLVAAYYFNVRTVQASYYEFLAFNDFVAGRVAAGIEHFKLSIKDWSPYRWNFARDYAAKVVEAYFYQPYLIPEQEVRISIQAMEWVRDEHPEDAFNHYMLVDLYNQASSIDPETYLAAAEREADIALRLSPRRQQVYFSLAKTKFLKGERELALQIVKDMIVLNPRVADGHFYYGLLAFATQDLATGYVEIHEALRLGRKWKNFYEPRTVADYFGDAGHLDEAIELYLTALQMEPGDIETETKLGVAYFLNGDNVRAREYLGAAAKKFDFTKSPAYGQLKPILDTLGIQ</sequence>
<keyword evidence="2 5" id="KW-0812">Transmembrane</keyword>
<dbReference type="SUPFAM" id="SSF48452">
    <property type="entry name" value="TPR-like"/>
    <property type="match status" value="1"/>
</dbReference>